<dbReference type="GO" id="GO:0045943">
    <property type="term" value="P:positive regulation of transcription by RNA polymerase I"/>
    <property type="evidence" value="ECO:0007669"/>
    <property type="project" value="InterPro"/>
</dbReference>
<comment type="subcellular location">
    <subcellularLocation>
        <location evidence="1">Nucleus</location>
        <location evidence="1">Nucleolus</location>
    </subcellularLocation>
</comment>
<keyword evidence="2" id="KW-0690">Ribosome biogenesis</keyword>
<dbReference type="InterPro" id="IPR001680">
    <property type="entry name" value="WD40_rpt"/>
</dbReference>
<keyword evidence="3" id="KW-0698">rRNA processing</keyword>
<feature type="domain" description="WD repeat-containing protein 75 second beta-propeller" evidence="9">
    <location>
        <begin position="386"/>
        <end position="628"/>
    </location>
</feature>
<keyword evidence="5" id="KW-0677">Repeat</keyword>
<protein>
    <recommendedName>
        <fullName evidence="9">WD repeat-containing protein 75 second beta-propeller domain-containing protein</fullName>
    </recommendedName>
</protein>
<dbReference type="InterPro" id="IPR053826">
    <property type="entry name" value="WDR75"/>
</dbReference>
<dbReference type="InterPro" id="IPR057644">
    <property type="entry name" value="Beta-prop_WDR75_2nd"/>
</dbReference>
<dbReference type="InterPro" id="IPR015943">
    <property type="entry name" value="WD40/YVTN_repeat-like_dom_sf"/>
</dbReference>
<dbReference type="PANTHER" id="PTHR44215">
    <property type="entry name" value="WD REPEAT-CONTAINING PROTEIN 75"/>
    <property type="match status" value="1"/>
</dbReference>
<evidence type="ECO:0000313" key="10">
    <source>
        <dbReference type="EMBL" id="ODV92431.1"/>
    </source>
</evidence>
<name>A0A1E4TKZ7_9ASCO</name>
<gene>
    <name evidence="10" type="ORF">CANCADRAFT_43039</name>
</gene>
<evidence type="ECO:0000256" key="7">
    <source>
        <dbReference type="ARBA" id="ARBA00023242"/>
    </source>
</evidence>
<evidence type="ECO:0000313" key="11">
    <source>
        <dbReference type="Proteomes" id="UP000095023"/>
    </source>
</evidence>
<evidence type="ECO:0000256" key="5">
    <source>
        <dbReference type="ARBA" id="ARBA00022737"/>
    </source>
</evidence>
<dbReference type="GO" id="GO:0032040">
    <property type="term" value="C:small-subunit processome"/>
    <property type="evidence" value="ECO:0007669"/>
    <property type="project" value="InterPro"/>
</dbReference>
<evidence type="ECO:0000256" key="3">
    <source>
        <dbReference type="ARBA" id="ARBA00022552"/>
    </source>
</evidence>
<dbReference type="AlphaFoldDB" id="A0A1E4TKZ7"/>
<evidence type="ECO:0000256" key="4">
    <source>
        <dbReference type="ARBA" id="ARBA00022574"/>
    </source>
</evidence>
<dbReference type="Proteomes" id="UP000095023">
    <property type="component" value="Unassembled WGS sequence"/>
</dbReference>
<dbReference type="GO" id="GO:0003723">
    <property type="term" value="F:RNA binding"/>
    <property type="evidence" value="ECO:0007669"/>
    <property type="project" value="InterPro"/>
</dbReference>
<sequence length="793" mass="86848">MASAVSTASWKSSRLCGGSFADLSSYTSSVLLASLKQFLVLTPSALKLYSLTTSKCVRIIPLSSAADVADIYLQNESSLWVAFKDGTLLSIDCNSWFPGSKIDLGMPIHSILSISEDTVVFFSLQNSIAKLCLAKPDLRRSASAIIDDDLPVVTFSQKSVLYSSDEPISLIELSPAKSYFAIAFAKYVVTGKLSTDNSAVELLKIDRPHPPTSLAVSESGCLAIGSSSGVIDLYTSLFSSANAVPKSLKWHMKAVTALQFAMGDQYLLSGGQEKVLVFWQLETNSTQFLPRLPGPITKIAVDSLSTFYTISCKSQDVMLISAVDLLPKITVSSVKSTISLDPTPVAKSSRRKSHRSLESSSDLPVLMVAHPVNEYLYLPTYYGSQLQTYNFALDRQEAIQQFASTLQMGKIYEEELITDAQLIHIAFSHNAQWMMTVDELPTPNIDNIISQSHTNINLRFWRSDPSTPNNWILTSRTESPHGYNRKVLGVASAPSSYSNGLAFATLSDSGDIHLWKPKTHFAENDELNPSSKRPVEWTLRRTLPACPMHTSAVALTWSSDGSMIVLGVETTLQLIDTESFTVVKTLPNVLSSRIRALRIVGHDLVCLAKSSLVVLNLLTLKVKWTLKMSNPQNSERLFAASTDNKRFAVGFNYANRSDYSVKGRVLVFATDSIVPEYMASFEVPVVSVTFSARTGGFLALDNSSVVHAIYKSSSSLNLQAVDETEEQVATSNGVLSSIVPQKIREITQPEFIEDEAPQQILLTETKFDDVFSGPDFAMANLEGIFEKVLSTIS</sequence>
<dbReference type="Pfam" id="PF23869">
    <property type="entry name" value="Beta-prop_WDR75_1st"/>
    <property type="match status" value="1"/>
</dbReference>
<dbReference type="InterPro" id="IPR036322">
    <property type="entry name" value="WD40_repeat_dom_sf"/>
</dbReference>
<dbReference type="OrthoDB" id="4096at2759"/>
<dbReference type="PROSITE" id="PS50082">
    <property type="entry name" value="WD_REPEATS_2"/>
    <property type="match status" value="1"/>
</dbReference>
<keyword evidence="6" id="KW-0804">Transcription</keyword>
<evidence type="ECO:0000256" key="1">
    <source>
        <dbReference type="ARBA" id="ARBA00004604"/>
    </source>
</evidence>
<dbReference type="SMART" id="SM00320">
    <property type="entry name" value="WD40"/>
    <property type="match status" value="4"/>
</dbReference>
<dbReference type="EMBL" id="KV453841">
    <property type="protein sequence ID" value="ODV92431.1"/>
    <property type="molecule type" value="Genomic_DNA"/>
</dbReference>
<dbReference type="GO" id="GO:2000234">
    <property type="term" value="P:positive regulation of rRNA processing"/>
    <property type="evidence" value="ECO:0007669"/>
    <property type="project" value="TreeGrafter"/>
</dbReference>
<reference evidence="11" key="1">
    <citation type="submission" date="2016-02" db="EMBL/GenBank/DDBJ databases">
        <title>Comparative genomics of biotechnologically important yeasts.</title>
        <authorList>
            <consortium name="DOE Joint Genome Institute"/>
            <person name="Riley R."/>
            <person name="Haridas S."/>
            <person name="Wolfe K.H."/>
            <person name="Lopes M.R."/>
            <person name="Hittinger C.T."/>
            <person name="Goker M."/>
            <person name="Salamov A."/>
            <person name="Wisecaver J."/>
            <person name="Long T.M."/>
            <person name="Aerts A.L."/>
            <person name="Barry K."/>
            <person name="Choi C."/>
            <person name="Clum A."/>
            <person name="Coughlan A.Y."/>
            <person name="Deshpande S."/>
            <person name="Douglass A.P."/>
            <person name="Hanson S.J."/>
            <person name="Klenk H.-P."/>
            <person name="Labutti K."/>
            <person name="Lapidus A."/>
            <person name="Lindquist E."/>
            <person name="Lipzen A."/>
            <person name="Meier-Kolthoff J.P."/>
            <person name="Ohm R.A."/>
            <person name="Otillar R.P."/>
            <person name="Pangilinan J."/>
            <person name="Peng Y."/>
            <person name="Rokas A."/>
            <person name="Rosa C.A."/>
            <person name="Scheuner C."/>
            <person name="Sibirny A.A."/>
            <person name="Slot J.C."/>
            <person name="Stielow J.B."/>
            <person name="Sun H."/>
            <person name="Kurtzman C.P."/>
            <person name="Blackwell M."/>
            <person name="Jeffries T.W."/>
            <person name="Grigoriev I.V."/>
        </authorList>
    </citation>
    <scope>NUCLEOTIDE SEQUENCE [LARGE SCALE GENOMIC DNA]</scope>
    <source>
        <strain evidence="11">NRRL Y-17796</strain>
    </source>
</reference>
<feature type="repeat" description="WD" evidence="8">
    <location>
        <begin position="248"/>
        <end position="289"/>
    </location>
</feature>
<dbReference type="GO" id="GO:0006364">
    <property type="term" value="P:rRNA processing"/>
    <property type="evidence" value="ECO:0007669"/>
    <property type="project" value="UniProtKB-KW"/>
</dbReference>
<dbReference type="SUPFAM" id="SSF50978">
    <property type="entry name" value="WD40 repeat-like"/>
    <property type="match status" value="2"/>
</dbReference>
<evidence type="ECO:0000256" key="2">
    <source>
        <dbReference type="ARBA" id="ARBA00022517"/>
    </source>
</evidence>
<keyword evidence="7" id="KW-0539">Nucleus</keyword>
<evidence type="ECO:0000256" key="8">
    <source>
        <dbReference type="PROSITE-ProRule" id="PRU00221"/>
    </source>
</evidence>
<dbReference type="Pfam" id="PF23769">
    <property type="entry name" value="Beta-prop_WDR75_2nd"/>
    <property type="match status" value="1"/>
</dbReference>
<dbReference type="PANTHER" id="PTHR44215:SF1">
    <property type="entry name" value="WD REPEAT-CONTAINING PROTEIN 75"/>
    <property type="match status" value="1"/>
</dbReference>
<evidence type="ECO:0000259" key="9">
    <source>
        <dbReference type="Pfam" id="PF23769"/>
    </source>
</evidence>
<evidence type="ECO:0000256" key="6">
    <source>
        <dbReference type="ARBA" id="ARBA00023163"/>
    </source>
</evidence>
<organism evidence="10 11">
    <name type="scientific">Tortispora caseinolytica NRRL Y-17796</name>
    <dbReference type="NCBI Taxonomy" id="767744"/>
    <lineage>
        <taxon>Eukaryota</taxon>
        <taxon>Fungi</taxon>
        <taxon>Dikarya</taxon>
        <taxon>Ascomycota</taxon>
        <taxon>Saccharomycotina</taxon>
        <taxon>Trigonopsidomycetes</taxon>
        <taxon>Trigonopsidales</taxon>
        <taxon>Trigonopsidaceae</taxon>
        <taxon>Tortispora</taxon>
    </lineage>
</organism>
<keyword evidence="4 8" id="KW-0853">WD repeat</keyword>
<proteinExistence type="predicted"/>
<dbReference type="Gene3D" id="2.130.10.10">
    <property type="entry name" value="YVTN repeat-like/Quinoprotein amine dehydrogenase"/>
    <property type="match status" value="2"/>
</dbReference>
<accession>A0A1E4TKZ7</accession>
<keyword evidence="11" id="KW-1185">Reference proteome</keyword>